<organism evidence="2 3">
    <name type="scientific">Mobilicoccus caccae</name>
    <dbReference type="NCBI Taxonomy" id="1859295"/>
    <lineage>
        <taxon>Bacteria</taxon>
        <taxon>Bacillati</taxon>
        <taxon>Actinomycetota</taxon>
        <taxon>Actinomycetes</taxon>
        <taxon>Micrococcales</taxon>
        <taxon>Dermatophilaceae</taxon>
        <taxon>Mobilicoccus</taxon>
    </lineage>
</organism>
<dbReference type="Pfam" id="PF03358">
    <property type="entry name" value="FMN_red"/>
    <property type="match status" value="1"/>
</dbReference>
<reference evidence="3" key="1">
    <citation type="journal article" date="2019" name="Int. J. Syst. Evol. Microbiol.">
        <title>The Global Catalogue of Microorganisms (GCM) 10K type strain sequencing project: providing services to taxonomists for standard genome sequencing and annotation.</title>
        <authorList>
            <consortium name="The Broad Institute Genomics Platform"/>
            <consortium name="The Broad Institute Genome Sequencing Center for Infectious Disease"/>
            <person name="Wu L."/>
            <person name="Ma J."/>
        </authorList>
    </citation>
    <scope>NUCLEOTIDE SEQUENCE [LARGE SCALE GENOMIC DNA]</scope>
    <source>
        <strain evidence="3">NBRC 113072</strain>
    </source>
</reference>
<dbReference type="SUPFAM" id="SSF52218">
    <property type="entry name" value="Flavoproteins"/>
    <property type="match status" value="1"/>
</dbReference>
<dbReference type="Gene3D" id="3.40.50.360">
    <property type="match status" value="1"/>
</dbReference>
<keyword evidence="3" id="KW-1185">Reference proteome</keyword>
<dbReference type="PANTHER" id="PTHR30543">
    <property type="entry name" value="CHROMATE REDUCTASE"/>
    <property type="match status" value="1"/>
</dbReference>
<evidence type="ECO:0000313" key="3">
    <source>
        <dbReference type="Proteomes" id="UP001157126"/>
    </source>
</evidence>
<dbReference type="InterPro" id="IPR050712">
    <property type="entry name" value="NAD(P)H-dep_reductase"/>
</dbReference>
<dbReference type="EMBL" id="BSUO01000001">
    <property type="protein sequence ID" value="GMA38066.1"/>
    <property type="molecule type" value="Genomic_DNA"/>
</dbReference>
<sequence>MHGRPPVRETRGMPDKLKIAVILASTRPERVGPAVADWVMEGTADREAATYTLVDLADQNLPLLDEPEPASSGTYTHEHTRAWSELVTGFDGFVFVTPEYNRGIPGALKNSLDFLYAEWNDKAAAICCYGSSGGLRVAEQLKLVLGELQIATVRSQVSISIYDDMTDFSVMSPRDYQPRNRASMFDQVERWAGALRPLRSAD</sequence>
<proteinExistence type="predicted"/>
<evidence type="ECO:0000259" key="1">
    <source>
        <dbReference type="Pfam" id="PF03358"/>
    </source>
</evidence>
<dbReference type="PANTHER" id="PTHR30543:SF21">
    <property type="entry name" value="NAD(P)H-DEPENDENT FMN REDUCTASE LOT6"/>
    <property type="match status" value="1"/>
</dbReference>
<name>A0ABQ6IK04_9MICO</name>
<feature type="domain" description="NADPH-dependent FMN reductase-like" evidence="1">
    <location>
        <begin position="18"/>
        <end position="161"/>
    </location>
</feature>
<protein>
    <submittedName>
        <fullName evidence="2">FMN reductase</fullName>
    </submittedName>
</protein>
<dbReference type="InterPro" id="IPR005025">
    <property type="entry name" value="FMN_Rdtase-like_dom"/>
</dbReference>
<comment type="caution">
    <text evidence="2">The sequence shown here is derived from an EMBL/GenBank/DDBJ whole genome shotgun (WGS) entry which is preliminary data.</text>
</comment>
<dbReference type="InterPro" id="IPR029039">
    <property type="entry name" value="Flavoprotein-like_sf"/>
</dbReference>
<accession>A0ABQ6IK04</accession>
<gene>
    <name evidence="2" type="ORF">GCM10025883_01110</name>
</gene>
<dbReference type="Proteomes" id="UP001157126">
    <property type="component" value="Unassembled WGS sequence"/>
</dbReference>
<evidence type="ECO:0000313" key="2">
    <source>
        <dbReference type="EMBL" id="GMA38066.1"/>
    </source>
</evidence>